<keyword evidence="1" id="KW-0472">Membrane</keyword>
<name>A0A812YDR4_SYMPI</name>
<keyword evidence="1" id="KW-1133">Transmembrane helix</keyword>
<dbReference type="AlphaFoldDB" id="A0A812YDR4"/>
<dbReference type="Pfam" id="PF15938">
    <property type="entry name" value="DUF4750"/>
    <property type="match status" value="1"/>
</dbReference>
<evidence type="ECO:0000256" key="1">
    <source>
        <dbReference type="SAM" id="Phobius"/>
    </source>
</evidence>
<protein>
    <recommendedName>
        <fullName evidence="4">Transmembrane protein</fullName>
    </recommendedName>
</protein>
<evidence type="ECO:0000313" key="3">
    <source>
        <dbReference type="Proteomes" id="UP000649617"/>
    </source>
</evidence>
<dbReference type="OrthoDB" id="10592300at2759"/>
<sequence>MFGMVSGGLLRQACVIGGAYLAFLTFLGFVWWVAWRLSLSKVPLLRECIGGEAKR</sequence>
<keyword evidence="3" id="KW-1185">Reference proteome</keyword>
<evidence type="ECO:0000313" key="2">
    <source>
        <dbReference type="EMBL" id="CAE7773672.1"/>
    </source>
</evidence>
<keyword evidence="1" id="KW-0812">Transmembrane</keyword>
<gene>
    <name evidence="2" type="ORF">SPIL2461_LOCUS22846</name>
</gene>
<dbReference type="EMBL" id="CAJNIZ010047689">
    <property type="protein sequence ID" value="CAE7773672.1"/>
    <property type="molecule type" value="Genomic_DNA"/>
</dbReference>
<feature type="transmembrane region" description="Helical" evidence="1">
    <location>
        <begin position="12"/>
        <end position="34"/>
    </location>
</feature>
<reference evidence="2" key="1">
    <citation type="submission" date="2021-02" db="EMBL/GenBank/DDBJ databases">
        <authorList>
            <person name="Dougan E. K."/>
            <person name="Rhodes N."/>
            <person name="Thang M."/>
            <person name="Chan C."/>
        </authorList>
    </citation>
    <scope>NUCLEOTIDE SEQUENCE</scope>
</reference>
<organism evidence="2 3">
    <name type="scientific">Symbiodinium pilosum</name>
    <name type="common">Dinoflagellate</name>
    <dbReference type="NCBI Taxonomy" id="2952"/>
    <lineage>
        <taxon>Eukaryota</taxon>
        <taxon>Sar</taxon>
        <taxon>Alveolata</taxon>
        <taxon>Dinophyceae</taxon>
        <taxon>Suessiales</taxon>
        <taxon>Symbiodiniaceae</taxon>
        <taxon>Symbiodinium</taxon>
    </lineage>
</organism>
<proteinExistence type="predicted"/>
<comment type="caution">
    <text evidence="2">The sequence shown here is derived from an EMBL/GenBank/DDBJ whole genome shotgun (WGS) entry which is preliminary data.</text>
</comment>
<dbReference type="InterPro" id="IPR031851">
    <property type="entry name" value="DUF4750"/>
</dbReference>
<evidence type="ECO:0008006" key="4">
    <source>
        <dbReference type="Google" id="ProtNLM"/>
    </source>
</evidence>
<accession>A0A812YDR4</accession>
<dbReference type="Proteomes" id="UP000649617">
    <property type="component" value="Unassembled WGS sequence"/>
</dbReference>